<proteinExistence type="predicted"/>
<dbReference type="Gene3D" id="4.10.240.10">
    <property type="entry name" value="Zn(2)-C6 fungal-type DNA-binding domain"/>
    <property type="match status" value="1"/>
</dbReference>
<keyword evidence="2" id="KW-0539">Nucleus</keyword>
<keyword evidence="6" id="KW-1185">Reference proteome</keyword>
<feature type="region of interest" description="Disordered" evidence="3">
    <location>
        <begin position="85"/>
        <end position="133"/>
    </location>
</feature>
<feature type="region of interest" description="Disordered" evidence="3">
    <location>
        <begin position="260"/>
        <end position="393"/>
    </location>
</feature>
<evidence type="ECO:0000256" key="2">
    <source>
        <dbReference type="ARBA" id="ARBA00023242"/>
    </source>
</evidence>
<evidence type="ECO:0000313" key="5">
    <source>
        <dbReference type="EMBL" id="KAG7529682.1"/>
    </source>
</evidence>
<protein>
    <recommendedName>
        <fullName evidence="4">Zn(2)-C6 fungal-type domain-containing protein</fullName>
    </recommendedName>
</protein>
<evidence type="ECO:0000259" key="4">
    <source>
        <dbReference type="PROSITE" id="PS50048"/>
    </source>
</evidence>
<dbReference type="GO" id="GO:0008270">
    <property type="term" value="F:zinc ion binding"/>
    <property type="evidence" value="ECO:0007669"/>
    <property type="project" value="InterPro"/>
</dbReference>
<dbReference type="GO" id="GO:0003677">
    <property type="term" value="F:DNA binding"/>
    <property type="evidence" value="ECO:0007669"/>
    <property type="project" value="InterPro"/>
</dbReference>
<dbReference type="InterPro" id="IPR001138">
    <property type="entry name" value="Zn2Cys6_DnaBD"/>
</dbReference>
<dbReference type="SUPFAM" id="SSF57701">
    <property type="entry name" value="Zn2/Cys6 DNA-binding domain"/>
    <property type="match status" value="1"/>
</dbReference>
<evidence type="ECO:0000256" key="3">
    <source>
        <dbReference type="SAM" id="MobiDB-lite"/>
    </source>
</evidence>
<feature type="region of interest" description="Disordered" evidence="3">
    <location>
        <begin position="1"/>
        <end position="24"/>
    </location>
</feature>
<feature type="region of interest" description="Disordered" evidence="3">
    <location>
        <begin position="161"/>
        <end position="222"/>
    </location>
</feature>
<feature type="compositionally biased region" description="Polar residues" evidence="3">
    <location>
        <begin position="307"/>
        <end position="316"/>
    </location>
</feature>
<name>A0A8K0JGQ9_9TREE</name>
<sequence length="842" mass="94293">MASSTTQEFQAPGGPASASQEQVAGALWESSVPRNNLVASKRPCDVCRKRKIKCIPFNLESDASPKPGERCRGCENLDVKCSHDYVNKKPGRPLGSTKKLKEEKARGSAKASTSNDRGNKDGSLETEEGTSEVLTSAITSEPNLSLPVWKLPAQELLVSAEEPDPTALTPDVGRETFMNSPFTRNIDIRPSYSDGHPTPASHIHKISPNTSRDDDRGSRGQSEIGLWPAAMDKSATSSVVDAQSPFQSLLTVRQGEDSYDTYQAYGNPYPRPPPQYPFQRSGPHDPARGTKRKASYGPGDDLLSPGRSVSSYTGGQSVDAGHYPSDDRRRSFSRRSSMSITRLIQSDHQPVLKGNMGEGQSERDFATSSNGNHLQRHGSGGIPIQGQNGRSTHRDSFTSYQFDALLDPSLDPTLLSSNVPQLQFTQAPRNDSPFHQIETVTSWTNVEFFIQLYLKHQHALVPIVHKPTFRSDLLDRRDRTDPEFRALLLSLVVYVICQVPVHMMTSIGYTKENLETLQAQCHYASKVIQSQVRKARWETGEEPNLTSLAVLIIDYFYSQNCNDIAGAATTLGEAARLAYVKKLHRTEQHKEGDSYDRVEDELRKRIFWQLYNTDKTDACCGMPVMLHDFEGLPPFPECIDDDLINKHGMIPQPANQTSYITGFVSLSGLFQTLGECLKLFRQYKASPKERDRPGLEEWVENACKRIDEDLDSLPEVLRPTTLHDPNVDSNEVFAVQRVNLMITAVLAKFEIFDFKLELGTPIEQVTAEREAESRKICDLLHRTPIDHCAMNGEAMRTKLVRIMSAVAHDKEFFNDQVKRWWDVYAHMQFVQVIPASKRMFGD</sequence>
<dbReference type="CDD" id="cd00067">
    <property type="entry name" value="GAL4"/>
    <property type="match status" value="1"/>
</dbReference>
<evidence type="ECO:0000256" key="1">
    <source>
        <dbReference type="ARBA" id="ARBA00022723"/>
    </source>
</evidence>
<dbReference type="Proteomes" id="UP000812966">
    <property type="component" value="Unassembled WGS sequence"/>
</dbReference>
<dbReference type="CDD" id="cd12148">
    <property type="entry name" value="fungal_TF_MHR"/>
    <property type="match status" value="1"/>
</dbReference>
<comment type="caution">
    <text evidence="5">The sequence shown here is derived from an EMBL/GenBank/DDBJ whole genome shotgun (WGS) entry which is preliminary data.</text>
</comment>
<accession>A0A8K0JGQ9</accession>
<gene>
    <name evidence="5" type="ORF">FFLO_05488</name>
</gene>
<feature type="domain" description="Zn(2)-C6 fungal-type" evidence="4">
    <location>
        <begin position="43"/>
        <end position="83"/>
    </location>
</feature>
<dbReference type="GO" id="GO:0006351">
    <property type="term" value="P:DNA-templated transcription"/>
    <property type="evidence" value="ECO:0007669"/>
    <property type="project" value="InterPro"/>
</dbReference>
<organism evidence="5 6">
    <name type="scientific">Filobasidium floriforme</name>
    <dbReference type="NCBI Taxonomy" id="5210"/>
    <lineage>
        <taxon>Eukaryota</taxon>
        <taxon>Fungi</taxon>
        <taxon>Dikarya</taxon>
        <taxon>Basidiomycota</taxon>
        <taxon>Agaricomycotina</taxon>
        <taxon>Tremellomycetes</taxon>
        <taxon>Filobasidiales</taxon>
        <taxon>Filobasidiaceae</taxon>
        <taxon>Filobasidium</taxon>
    </lineage>
</organism>
<evidence type="ECO:0000313" key="6">
    <source>
        <dbReference type="Proteomes" id="UP000812966"/>
    </source>
</evidence>
<dbReference type="AlphaFoldDB" id="A0A8K0JGQ9"/>
<reference evidence="5" key="1">
    <citation type="submission" date="2020-04" db="EMBL/GenBank/DDBJ databases">
        <title>Analysis of mating type loci in Filobasidium floriforme.</title>
        <authorList>
            <person name="Nowrousian M."/>
        </authorList>
    </citation>
    <scope>NUCLEOTIDE SEQUENCE</scope>
    <source>
        <strain evidence="5">CBS 6242</strain>
    </source>
</reference>
<dbReference type="InterPro" id="IPR050987">
    <property type="entry name" value="AtrR-like"/>
</dbReference>
<feature type="compositionally biased region" description="Polar residues" evidence="3">
    <location>
        <begin position="338"/>
        <end position="348"/>
    </location>
</feature>
<keyword evidence="1" id="KW-0479">Metal-binding</keyword>
<dbReference type="InterPro" id="IPR036864">
    <property type="entry name" value="Zn2-C6_fun-type_DNA-bd_sf"/>
</dbReference>
<dbReference type="PANTHER" id="PTHR46910:SF40">
    <property type="entry name" value="ZN(II)2CYS6 TRANSCRIPTION FACTOR (EUROFUNG)"/>
    <property type="match status" value="1"/>
</dbReference>
<dbReference type="PANTHER" id="PTHR46910">
    <property type="entry name" value="TRANSCRIPTION FACTOR PDR1"/>
    <property type="match status" value="1"/>
</dbReference>
<dbReference type="InterPro" id="IPR007219">
    <property type="entry name" value="XnlR_reg_dom"/>
</dbReference>
<dbReference type="Pfam" id="PF04082">
    <property type="entry name" value="Fungal_trans"/>
    <property type="match status" value="1"/>
</dbReference>
<dbReference type="GO" id="GO:0000981">
    <property type="term" value="F:DNA-binding transcription factor activity, RNA polymerase II-specific"/>
    <property type="evidence" value="ECO:0007669"/>
    <property type="project" value="InterPro"/>
</dbReference>
<dbReference type="EMBL" id="JABELV010000140">
    <property type="protein sequence ID" value="KAG7529682.1"/>
    <property type="molecule type" value="Genomic_DNA"/>
</dbReference>
<dbReference type="PROSITE" id="PS50048">
    <property type="entry name" value="ZN2_CY6_FUNGAL_2"/>
    <property type="match status" value="1"/>
</dbReference>